<dbReference type="OrthoDB" id="835282at2759"/>
<dbReference type="Proteomes" id="UP001151532">
    <property type="component" value="Chromosome 1"/>
</dbReference>
<comment type="caution">
    <text evidence="4">The sequence shown here is derived from an EMBL/GenBank/DDBJ whole genome shotgun (WGS) entry which is preliminary data.</text>
</comment>
<comment type="subcellular location">
    <subcellularLocation>
        <location evidence="1">Secreted</location>
    </subcellularLocation>
</comment>
<sequence length="271" mass="29146">MEDWACLAENWNKRVAKRKIILCFSNRGPVLSAEIAQAAVLAASGLGLIFVEPPTKQIADVDIIPTVRVDVGQGNKIQIYIAQSSQNPVVKILPSKTVIGKSPAPVVASFSSRGPSPISPDILKPDVTAPGVTILAAWPSKTSPTLLPFDDPHPDWSPAAIRSALMTTAYTRDNTFDSILAGGSREVSDPFDIGAGHIHPSKAMDPGLVYDMKTRDYIIFLCNIGYNKNQINMLVLPSPGTDTSCSRAHQTDSNINYPSITVSNLQSTNDH</sequence>
<comment type="similarity">
    <text evidence="2">Belongs to the peptidase S8 family.</text>
</comment>
<dbReference type="AlphaFoldDB" id="A0A9Q0TKS4"/>
<dbReference type="InterPro" id="IPR036852">
    <property type="entry name" value="Peptidase_S8/S53_dom_sf"/>
</dbReference>
<dbReference type="InterPro" id="IPR045051">
    <property type="entry name" value="SBT"/>
</dbReference>
<evidence type="ECO:0000256" key="3">
    <source>
        <dbReference type="ARBA" id="ARBA00022729"/>
    </source>
</evidence>
<organism evidence="4 5">
    <name type="scientific">Salix purpurea</name>
    <name type="common">Purple osier willow</name>
    <dbReference type="NCBI Taxonomy" id="77065"/>
    <lineage>
        <taxon>Eukaryota</taxon>
        <taxon>Viridiplantae</taxon>
        <taxon>Streptophyta</taxon>
        <taxon>Embryophyta</taxon>
        <taxon>Tracheophyta</taxon>
        <taxon>Spermatophyta</taxon>
        <taxon>Magnoliopsida</taxon>
        <taxon>eudicotyledons</taxon>
        <taxon>Gunneridae</taxon>
        <taxon>Pentapetalae</taxon>
        <taxon>rosids</taxon>
        <taxon>fabids</taxon>
        <taxon>Malpighiales</taxon>
        <taxon>Salicaceae</taxon>
        <taxon>Saliceae</taxon>
        <taxon>Salix</taxon>
    </lineage>
</organism>
<keyword evidence="3" id="KW-0732">Signal</keyword>
<keyword evidence="4" id="KW-0645">Protease</keyword>
<keyword evidence="4" id="KW-0378">Hydrolase</keyword>
<protein>
    <submittedName>
        <fullName evidence="4">SUBTILISIN-LIKE PROTEASE SBT3.18</fullName>
    </submittedName>
</protein>
<gene>
    <name evidence="4" type="ORF">OIU79_009498</name>
</gene>
<keyword evidence="5" id="KW-1185">Reference proteome</keyword>
<dbReference type="GO" id="GO:0004252">
    <property type="term" value="F:serine-type endopeptidase activity"/>
    <property type="evidence" value="ECO:0007669"/>
    <property type="project" value="InterPro"/>
</dbReference>
<reference evidence="4" key="2">
    <citation type="journal article" date="2023" name="Int. J. Mol. Sci.">
        <title>De Novo Assembly and Annotation of 11 Diverse Shrub Willow (Salix) Genomes Reveals Novel Gene Organization in Sex-Linked Regions.</title>
        <authorList>
            <person name="Hyden B."/>
            <person name="Feng K."/>
            <person name="Yates T.B."/>
            <person name="Jawdy S."/>
            <person name="Cereghino C."/>
            <person name="Smart L.B."/>
            <person name="Muchero W."/>
        </authorList>
    </citation>
    <scope>NUCLEOTIDE SEQUENCE</scope>
    <source>
        <tissue evidence="4">Shoot tip</tissue>
    </source>
</reference>
<dbReference type="Gene3D" id="3.40.50.200">
    <property type="entry name" value="Peptidase S8/S53 domain"/>
    <property type="match status" value="2"/>
</dbReference>
<accession>A0A9Q0TKS4</accession>
<reference evidence="4" key="1">
    <citation type="submission" date="2022-11" db="EMBL/GenBank/DDBJ databases">
        <authorList>
            <person name="Hyden B.L."/>
            <person name="Feng K."/>
            <person name="Yates T."/>
            <person name="Jawdy S."/>
            <person name="Smart L.B."/>
            <person name="Muchero W."/>
        </authorList>
    </citation>
    <scope>NUCLEOTIDE SEQUENCE</scope>
    <source>
        <tissue evidence="4">Shoot tip</tissue>
    </source>
</reference>
<dbReference type="EMBL" id="JAPFFK010000015">
    <property type="protein sequence ID" value="KAJ6713522.1"/>
    <property type="molecule type" value="Genomic_DNA"/>
</dbReference>
<dbReference type="GO" id="GO:0006508">
    <property type="term" value="P:proteolysis"/>
    <property type="evidence" value="ECO:0007669"/>
    <property type="project" value="UniProtKB-KW"/>
</dbReference>
<evidence type="ECO:0000256" key="1">
    <source>
        <dbReference type="ARBA" id="ARBA00004613"/>
    </source>
</evidence>
<name>A0A9Q0TKS4_SALPP</name>
<dbReference type="SUPFAM" id="SSF52743">
    <property type="entry name" value="Subtilisin-like"/>
    <property type="match status" value="1"/>
</dbReference>
<dbReference type="PANTHER" id="PTHR10795">
    <property type="entry name" value="PROPROTEIN CONVERTASE SUBTILISIN/KEXIN"/>
    <property type="match status" value="1"/>
</dbReference>
<proteinExistence type="inferred from homology"/>
<dbReference type="CDD" id="cd02120">
    <property type="entry name" value="PA_subtilisin_like"/>
    <property type="match status" value="1"/>
</dbReference>
<dbReference type="Gene3D" id="3.50.30.30">
    <property type="match status" value="1"/>
</dbReference>
<evidence type="ECO:0000313" key="4">
    <source>
        <dbReference type="EMBL" id="KAJ6713522.1"/>
    </source>
</evidence>
<evidence type="ECO:0000313" key="5">
    <source>
        <dbReference type="Proteomes" id="UP001151532"/>
    </source>
</evidence>
<dbReference type="Gene3D" id="2.60.40.2310">
    <property type="match status" value="1"/>
</dbReference>
<dbReference type="GO" id="GO:0005576">
    <property type="term" value="C:extracellular region"/>
    <property type="evidence" value="ECO:0007669"/>
    <property type="project" value="UniProtKB-SubCell"/>
</dbReference>
<evidence type="ECO:0000256" key="2">
    <source>
        <dbReference type="ARBA" id="ARBA00011073"/>
    </source>
</evidence>